<evidence type="ECO:0000313" key="9">
    <source>
        <dbReference type="EMBL" id="OLR57023.1"/>
    </source>
</evidence>
<feature type="transmembrane region" description="Helical" evidence="8">
    <location>
        <begin position="102"/>
        <end position="121"/>
    </location>
</feature>
<dbReference type="PANTHER" id="PTHR36838:SF4">
    <property type="entry name" value="AUXIN EFFLUX CARRIER FAMILY PROTEIN"/>
    <property type="match status" value="1"/>
</dbReference>
<accession>A0A1Q9JLD3</accession>
<dbReference type="OrthoDB" id="9794315at2"/>
<evidence type="ECO:0000256" key="7">
    <source>
        <dbReference type="ARBA" id="ARBA00023136"/>
    </source>
</evidence>
<feature type="transmembrane region" description="Helical" evidence="8">
    <location>
        <begin position="293"/>
        <end position="312"/>
    </location>
</feature>
<evidence type="ECO:0000256" key="8">
    <source>
        <dbReference type="SAM" id="Phobius"/>
    </source>
</evidence>
<feature type="transmembrane region" description="Helical" evidence="8">
    <location>
        <begin position="205"/>
        <end position="223"/>
    </location>
</feature>
<gene>
    <name evidence="9" type="ORF">BHK98_09935</name>
</gene>
<keyword evidence="6 8" id="KW-1133">Transmembrane helix</keyword>
<evidence type="ECO:0000256" key="3">
    <source>
        <dbReference type="ARBA" id="ARBA00022448"/>
    </source>
</evidence>
<evidence type="ECO:0000313" key="10">
    <source>
        <dbReference type="Proteomes" id="UP000187404"/>
    </source>
</evidence>
<dbReference type="EMBL" id="MJIE01000001">
    <property type="protein sequence ID" value="OLR57023.1"/>
    <property type="molecule type" value="Genomic_DNA"/>
</dbReference>
<keyword evidence="10" id="KW-1185">Reference proteome</keyword>
<comment type="caution">
    <text evidence="9">The sequence shown here is derived from an EMBL/GenBank/DDBJ whole genome shotgun (WGS) entry which is preliminary data.</text>
</comment>
<feature type="transmembrane region" description="Helical" evidence="8">
    <location>
        <begin position="169"/>
        <end position="190"/>
    </location>
</feature>
<keyword evidence="5 8" id="KW-0812">Transmembrane</keyword>
<sequence length="319" mass="34931">MNNLIFCLNAVVPIFLLMLLGMFFMRVGIFDDAFVAKMNSFVFRVALPALVFYDLCSEDFGRVWDLRFVLFCFLATLVSILLCVAISCLLKDRRVQGEFIQVSYRSSAAILGVSLVTNLYGTSGMTPLMMLGAVPLYNAAAVVVLTIFTPERDKMKRTGMNRAQVRKTAFGIITNPILIGIFAGLFWSVLRLPMGSILDHTVQNLARLATPLGIMAMGASFNLKKALSGIRTAGLGAFIKLIGLGLIFVPLAVTLGFRQDRLVAILIMCCSCSTVSCYVMAREMGHEGTLTSSTVMLTTFFSAFTLTGWLFVLKTLGLL</sequence>
<proteinExistence type="inferred from homology"/>
<feature type="transmembrane region" description="Helical" evidence="8">
    <location>
        <begin position="235"/>
        <end position="257"/>
    </location>
</feature>
<keyword evidence="3" id="KW-0813">Transport</keyword>
<feature type="transmembrane region" description="Helical" evidence="8">
    <location>
        <begin position="6"/>
        <end position="27"/>
    </location>
</feature>
<protein>
    <recommendedName>
        <fullName evidence="11">AEC family transporter</fullName>
    </recommendedName>
</protein>
<comment type="similarity">
    <text evidence="2">Belongs to the auxin efflux carrier (TC 2.A.69) family.</text>
</comment>
<comment type="subcellular location">
    <subcellularLocation>
        <location evidence="1">Cell membrane</location>
        <topology evidence="1">Multi-pass membrane protein</topology>
    </subcellularLocation>
</comment>
<evidence type="ECO:0000256" key="1">
    <source>
        <dbReference type="ARBA" id="ARBA00004651"/>
    </source>
</evidence>
<dbReference type="InterPro" id="IPR038770">
    <property type="entry name" value="Na+/solute_symporter_sf"/>
</dbReference>
<feature type="transmembrane region" description="Helical" evidence="8">
    <location>
        <begin position="68"/>
        <end position="90"/>
    </location>
</feature>
<dbReference type="Gene3D" id="1.20.1530.20">
    <property type="match status" value="1"/>
</dbReference>
<evidence type="ECO:0008006" key="11">
    <source>
        <dbReference type="Google" id="ProtNLM"/>
    </source>
</evidence>
<evidence type="ECO:0000256" key="4">
    <source>
        <dbReference type="ARBA" id="ARBA00022475"/>
    </source>
</evidence>
<evidence type="ECO:0000256" key="6">
    <source>
        <dbReference type="ARBA" id="ARBA00022989"/>
    </source>
</evidence>
<reference evidence="9 10" key="1">
    <citation type="journal article" date="2016" name="Appl. Environ. Microbiol.">
        <title>Function and Phylogeny of Bacterial Butyryl Coenzyme A:Acetate Transferases and Their Diversity in the Proximal Colon of Swine.</title>
        <authorList>
            <person name="Trachsel J."/>
            <person name="Bayles D.O."/>
            <person name="Looft T."/>
            <person name="Levine U.Y."/>
            <person name="Allen H.K."/>
        </authorList>
    </citation>
    <scope>NUCLEOTIDE SEQUENCE [LARGE SCALE GENOMIC DNA]</scope>
    <source>
        <strain evidence="9 10">68-3-10</strain>
    </source>
</reference>
<name>A0A1Q9JLD3_9FIRM</name>
<dbReference type="GO" id="GO:0055085">
    <property type="term" value="P:transmembrane transport"/>
    <property type="evidence" value="ECO:0007669"/>
    <property type="project" value="InterPro"/>
</dbReference>
<dbReference type="PANTHER" id="PTHR36838">
    <property type="entry name" value="AUXIN EFFLUX CARRIER FAMILY PROTEIN"/>
    <property type="match status" value="1"/>
</dbReference>
<feature type="transmembrane region" description="Helical" evidence="8">
    <location>
        <begin position="263"/>
        <end position="281"/>
    </location>
</feature>
<dbReference type="Proteomes" id="UP000187404">
    <property type="component" value="Unassembled WGS sequence"/>
</dbReference>
<dbReference type="GO" id="GO:0005886">
    <property type="term" value="C:plasma membrane"/>
    <property type="evidence" value="ECO:0007669"/>
    <property type="project" value="UniProtKB-SubCell"/>
</dbReference>
<dbReference type="Pfam" id="PF03547">
    <property type="entry name" value="Mem_trans"/>
    <property type="match status" value="1"/>
</dbReference>
<evidence type="ECO:0000256" key="2">
    <source>
        <dbReference type="ARBA" id="ARBA00010145"/>
    </source>
</evidence>
<feature type="transmembrane region" description="Helical" evidence="8">
    <location>
        <begin position="127"/>
        <end position="148"/>
    </location>
</feature>
<dbReference type="InterPro" id="IPR004776">
    <property type="entry name" value="Mem_transp_PIN-like"/>
</dbReference>
<evidence type="ECO:0000256" key="5">
    <source>
        <dbReference type="ARBA" id="ARBA00022692"/>
    </source>
</evidence>
<dbReference type="STRING" id="1261640.BHK98_09935"/>
<keyword evidence="7 8" id="KW-0472">Membrane</keyword>
<keyword evidence="4" id="KW-1003">Cell membrane</keyword>
<organism evidence="9 10">
    <name type="scientific">Hornefia porci</name>
    <dbReference type="NCBI Taxonomy" id="2652292"/>
    <lineage>
        <taxon>Bacteria</taxon>
        <taxon>Bacillati</taxon>
        <taxon>Bacillota</taxon>
        <taxon>Clostridia</taxon>
        <taxon>Peptostreptococcales</taxon>
        <taxon>Anaerovoracaceae</taxon>
        <taxon>Hornefia</taxon>
    </lineage>
</organism>
<dbReference type="AlphaFoldDB" id="A0A1Q9JLD3"/>